<dbReference type="AlphaFoldDB" id="A0A6C0DNL4"/>
<dbReference type="EMBL" id="MN739631">
    <property type="protein sequence ID" value="QHT17165.1"/>
    <property type="molecule type" value="Genomic_DNA"/>
</dbReference>
<name>A0A6C0DNL4_9ZZZZ</name>
<proteinExistence type="predicted"/>
<protein>
    <submittedName>
        <fullName evidence="1">Uncharacterized protein</fullName>
    </submittedName>
</protein>
<sequence>MNAFKPLDLNNSILNDSAISTGFPREFLLEIQEISGRNVAQKYVDYLISEFEKRKVRYEFEMIPNDEEIELNKYIGGSDLTFPYNYFDSFATNVKKILNDKQKTEGNKNYILNLFESKTKEKPELIDIDIEDDIISNYVDDIVSNDVDINNKKKSSLVLPKHYSGLIKIHLIIYDDSRESTVGRIYDLNNWIKRLKEYYKGVKRLSTSLPTM</sequence>
<accession>A0A6C0DNL4</accession>
<reference evidence="1" key="1">
    <citation type="journal article" date="2020" name="Nature">
        <title>Giant virus diversity and host interactions through global metagenomics.</title>
        <authorList>
            <person name="Schulz F."/>
            <person name="Roux S."/>
            <person name="Paez-Espino D."/>
            <person name="Jungbluth S."/>
            <person name="Walsh D.A."/>
            <person name="Denef V.J."/>
            <person name="McMahon K.D."/>
            <person name="Konstantinidis K.T."/>
            <person name="Eloe-Fadrosh E.A."/>
            <person name="Kyrpides N.C."/>
            <person name="Woyke T."/>
        </authorList>
    </citation>
    <scope>NUCLEOTIDE SEQUENCE</scope>
    <source>
        <strain evidence="1">GVMAG-M-3300023174-24</strain>
    </source>
</reference>
<evidence type="ECO:0000313" key="1">
    <source>
        <dbReference type="EMBL" id="QHT17165.1"/>
    </source>
</evidence>
<organism evidence="1">
    <name type="scientific">viral metagenome</name>
    <dbReference type="NCBI Taxonomy" id="1070528"/>
    <lineage>
        <taxon>unclassified sequences</taxon>
        <taxon>metagenomes</taxon>
        <taxon>organismal metagenomes</taxon>
    </lineage>
</organism>